<dbReference type="EC" id="4.2.1.17" evidence="2"/>
<evidence type="ECO:0000256" key="2">
    <source>
        <dbReference type="ARBA" id="ARBA00012076"/>
    </source>
</evidence>
<dbReference type="PROSITE" id="PS00166">
    <property type="entry name" value="ENOYL_COA_HYDRATASE"/>
    <property type="match status" value="1"/>
</dbReference>
<dbReference type="SUPFAM" id="SSF52096">
    <property type="entry name" value="ClpP/crotonase"/>
    <property type="match status" value="1"/>
</dbReference>
<evidence type="ECO:0000256" key="4">
    <source>
        <dbReference type="ARBA" id="ARBA00023098"/>
    </source>
</evidence>
<dbReference type="Proteomes" id="UP001154078">
    <property type="component" value="Chromosome 9"/>
</dbReference>
<protein>
    <recommendedName>
        <fullName evidence="6">Probable enoyl-CoA hydratase, mitochondrial</fullName>
        <ecNumber evidence="2">4.2.1.17</ecNumber>
    </recommendedName>
</protein>
<dbReference type="PANTHER" id="PTHR11941:SF54">
    <property type="entry name" value="ENOYL-COA HYDRATASE, MITOCHONDRIAL"/>
    <property type="match status" value="1"/>
</dbReference>
<evidence type="ECO:0000256" key="1">
    <source>
        <dbReference type="ARBA" id="ARBA00005254"/>
    </source>
</evidence>
<dbReference type="PANTHER" id="PTHR11941">
    <property type="entry name" value="ENOYL-COA HYDRATASE-RELATED"/>
    <property type="match status" value="1"/>
</dbReference>
<evidence type="ECO:0000256" key="5">
    <source>
        <dbReference type="ARBA" id="ARBA00023239"/>
    </source>
</evidence>
<dbReference type="InterPro" id="IPR001753">
    <property type="entry name" value="Enoyl-CoA_hydra/iso"/>
</dbReference>
<dbReference type="InterPro" id="IPR029045">
    <property type="entry name" value="ClpP/crotonase-like_dom_sf"/>
</dbReference>
<dbReference type="InterPro" id="IPR014748">
    <property type="entry name" value="Enoyl-CoA_hydra_C"/>
</dbReference>
<dbReference type="GO" id="GO:0004300">
    <property type="term" value="F:enoyl-CoA hydratase activity"/>
    <property type="evidence" value="ECO:0007669"/>
    <property type="project" value="UniProtKB-EC"/>
</dbReference>
<keyword evidence="5" id="KW-0456">Lyase</keyword>
<accession>A0A9P0BKX4</accession>
<dbReference type="CDD" id="cd06558">
    <property type="entry name" value="crotonase-like"/>
    <property type="match status" value="1"/>
</dbReference>
<dbReference type="EMBL" id="OV121140">
    <property type="protein sequence ID" value="CAH0564021.1"/>
    <property type="molecule type" value="Genomic_DNA"/>
</dbReference>
<comment type="similarity">
    <text evidence="1 7">Belongs to the enoyl-CoA hydratase/isomerase family.</text>
</comment>
<evidence type="ECO:0000256" key="7">
    <source>
        <dbReference type="RuleBase" id="RU003707"/>
    </source>
</evidence>
<dbReference type="Pfam" id="PF00378">
    <property type="entry name" value="ECH_1"/>
    <property type="match status" value="1"/>
</dbReference>
<dbReference type="AlphaFoldDB" id="A0A9P0BKX4"/>
<keyword evidence="3" id="KW-0276">Fatty acid metabolism</keyword>
<gene>
    <name evidence="8" type="ORF">MELIAE_LOCUS12662</name>
</gene>
<sequence>MATTLAKSIFTKVNSNLIKNGLQSQIKFMSSASYEYIKVSKAGSKSNVGVITLNRPKALNALCNGLMTEVGKALDTLENDSSVGAIIITGSEKAFAAGADIKEMQNNTYSQCMTGNFLSHWNRVAESVKPVIAAVNGYALGGGCELAMMCDIIYCGETAKFGQPEILIGTIPGAGGTQRLSRWVGKSKAMEMVLTGNQVPAIEAEKMGLVARVYPVDKLLEETTKIAEKIANNSQLVTAMAKESVNTAYETTLKEGLHFEKRMFHGTFATKDRKEGMTAFVEKRAPNFTNE</sequence>
<organism evidence="8 9">
    <name type="scientific">Brassicogethes aeneus</name>
    <name type="common">Rape pollen beetle</name>
    <name type="synonym">Meligethes aeneus</name>
    <dbReference type="NCBI Taxonomy" id="1431903"/>
    <lineage>
        <taxon>Eukaryota</taxon>
        <taxon>Metazoa</taxon>
        <taxon>Ecdysozoa</taxon>
        <taxon>Arthropoda</taxon>
        <taxon>Hexapoda</taxon>
        <taxon>Insecta</taxon>
        <taxon>Pterygota</taxon>
        <taxon>Neoptera</taxon>
        <taxon>Endopterygota</taxon>
        <taxon>Coleoptera</taxon>
        <taxon>Polyphaga</taxon>
        <taxon>Cucujiformia</taxon>
        <taxon>Nitidulidae</taxon>
        <taxon>Meligethinae</taxon>
        <taxon>Brassicogethes</taxon>
    </lineage>
</organism>
<keyword evidence="9" id="KW-1185">Reference proteome</keyword>
<dbReference type="GO" id="GO:0005739">
    <property type="term" value="C:mitochondrion"/>
    <property type="evidence" value="ECO:0007669"/>
    <property type="project" value="TreeGrafter"/>
</dbReference>
<evidence type="ECO:0000313" key="9">
    <source>
        <dbReference type="Proteomes" id="UP001154078"/>
    </source>
</evidence>
<dbReference type="FunFam" id="3.90.226.10:FF:000019">
    <property type="entry name" value="Enoyl-CoA hydratase, mitochondrial"/>
    <property type="match status" value="1"/>
</dbReference>
<dbReference type="InterPro" id="IPR018376">
    <property type="entry name" value="Enoyl-CoA_hyd/isom_CS"/>
</dbReference>
<evidence type="ECO:0000313" key="8">
    <source>
        <dbReference type="EMBL" id="CAH0564021.1"/>
    </source>
</evidence>
<dbReference type="Gene3D" id="3.90.226.10">
    <property type="entry name" value="2-enoyl-CoA Hydratase, Chain A, domain 1"/>
    <property type="match status" value="1"/>
</dbReference>
<reference evidence="8" key="1">
    <citation type="submission" date="2021-12" db="EMBL/GenBank/DDBJ databases">
        <authorList>
            <person name="King R."/>
        </authorList>
    </citation>
    <scope>NUCLEOTIDE SEQUENCE</scope>
</reference>
<evidence type="ECO:0000256" key="6">
    <source>
        <dbReference type="ARBA" id="ARBA00073937"/>
    </source>
</evidence>
<dbReference type="GO" id="GO:0006635">
    <property type="term" value="P:fatty acid beta-oxidation"/>
    <property type="evidence" value="ECO:0007669"/>
    <property type="project" value="TreeGrafter"/>
</dbReference>
<dbReference type="Gene3D" id="1.10.12.10">
    <property type="entry name" value="Lyase 2-enoyl-coa Hydratase, Chain A, domain 2"/>
    <property type="match status" value="1"/>
</dbReference>
<keyword evidence="4" id="KW-0443">Lipid metabolism</keyword>
<dbReference type="FunFam" id="1.10.12.10:FF:000001">
    <property type="entry name" value="Probable enoyl-CoA hydratase, mitochondrial"/>
    <property type="match status" value="1"/>
</dbReference>
<evidence type="ECO:0000256" key="3">
    <source>
        <dbReference type="ARBA" id="ARBA00022832"/>
    </source>
</evidence>
<dbReference type="OrthoDB" id="2018133at2759"/>
<proteinExistence type="inferred from homology"/>
<name>A0A9P0BKX4_BRAAE</name>